<dbReference type="KEGG" id="alus:STSP2_03448"/>
<sequence>MEIILDAKQIQDALKELASQIASSGADPNEIVVVGIRSRGEILAQRLNAILSDMLSHEIPCGTLDITLYRDDFNQPRDNGYPTVQSTEIPFDINSRIVILVDDVIHTGRSARAALDALIDLGRPKVVRLAVLIDRGQRELPIQADYLGHKLDVPANKAVEVSLAEIDENEQVVVR</sequence>
<gene>
    <name evidence="4 6" type="primary">pyrR</name>
    <name evidence="6" type="ORF">STSP2_03448</name>
</gene>
<keyword evidence="4" id="KW-0328">Glycosyltransferase</keyword>
<dbReference type="EC" id="2.4.2.9" evidence="4"/>
<dbReference type="NCBIfam" id="NF003549">
    <property type="entry name" value="PRK05205.1-5"/>
    <property type="match status" value="1"/>
</dbReference>
<comment type="function">
    <text evidence="4">Also displays a weak uracil phosphoribosyltransferase activity which is not physiologically significant.</text>
</comment>
<organism evidence="6 7">
    <name type="scientific">Anaerohalosphaera lusitana</name>
    <dbReference type="NCBI Taxonomy" id="1936003"/>
    <lineage>
        <taxon>Bacteria</taxon>
        <taxon>Pseudomonadati</taxon>
        <taxon>Planctomycetota</taxon>
        <taxon>Phycisphaerae</taxon>
        <taxon>Sedimentisphaerales</taxon>
        <taxon>Anaerohalosphaeraceae</taxon>
        <taxon>Anaerohalosphaera</taxon>
    </lineage>
</organism>
<name>A0A1U9NQN3_9BACT</name>
<evidence type="ECO:0000313" key="7">
    <source>
        <dbReference type="Proteomes" id="UP000189674"/>
    </source>
</evidence>
<dbReference type="EMBL" id="CP019791">
    <property type="protein sequence ID" value="AQT70242.1"/>
    <property type="molecule type" value="Genomic_DNA"/>
</dbReference>
<dbReference type="NCBIfam" id="NF003545">
    <property type="entry name" value="PRK05205.1-1"/>
    <property type="match status" value="1"/>
</dbReference>
<dbReference type="GO" id="GO:0004845">
    <property type="term" value="F:uracil phosphoribosyltransferase activity"/>
    <property type="evidence" value="ECO:0007669"/>
    <property type="project" value="UniProtKB-UniRule"/>
</dbReference>
<dbReference type="GO" id="GO:0006355">
    <property type="term" value="P:regulation of DNA-templated transcription"/>
    <property type="evidence" value="ECO:0007669"/>
    <property type="project" value="UniProtKB-UniRule"/>
</dbReference>
<evidence type="ECO:0000256" key="1">
    <source>
        <dbReference type="ARBA" id="ARBA00005565"/>
    </source>
</evidence>
<dbReference type="HAMAP" id="MF_01219">
    <property type="entry name" value="PyrR"/>
    <property type="match status" value="1"/>
</dbReference>
<evidence type="ECO:0000256" key="4">
    <source>
        <dbReference type="HAMAP-Rule" id="MF_01219"/>
    </source>
</evidence>
<dbReference type="InterPro" id="IPR023050">
    <property type="entry name" value="PyrR"/>
</dbReference>
<dbReference type="STRING" id="1936003.STSP2_03448"/>
<dbReference type="OrthoDB" id="9802227at2"/>
<dbReference type="AlphaFoldDB" id="A0A1U9NQN3"/>
<accession>A0A1U9NQN3</accession>
<dbReference type="InterPro" id="IPR000836">
    <property type="entry name" value="PRTase_dom"/>
</dbReference>
<comment type="catalytic activity">
    <reaction evidence="4">
        <text>UMP + diphosphate = 5-phospho-alpha-D-ribose 1-diphosphate + uracil</text>
        <dbReference type="Rhea" id="RHEA:13017"/>
        <dbReference type="ChEBI" id="CHEBI:17568"/>
        <dbReference type="ChEBI" id="CHEBI:33019"/>
        <dbReference type="ChEBI" id="CHEBI:57865"/>
        <dbReference type="ChEBI" id="CHEBI:58017"/>
        <dbReference type="EC" id="2.4.2.9"/>
    </reaction>
</comment>
<evidence type="ECO:0000256" key="3">
    <source>
        <dbReference type="ARBA" id="ARBA00023163"/>
    </source>
</evidence>
<keyword evidence="4" id="KW-0808">Transferase</keyword>
<dbReference type="FunFam" id="3.40.50.2020:FF:000020">
    <property type="entry name" value="Bifunctional protein PyrR"/>
    <property type="match status" value="1"/>
</dbReference>
<keyword evidence="7" id="KW-1185">Reference proteome</keyword>
<dbReference type="InterPro" id="IPR029057">
    <property type="entry name" value="PRTase-like"/>
</dbReference>
<comment type="similarity">
    <text evidence="1 4">Belongs to the purine/pyrimidine phosphoribosyltransferase family. PyrR subfamily.</text>
</comment>
<feature type="domain" description="Phosphoribosyltransferase" evidence="5">
    <location>
        <begin position="3"/>
        <end position="147"/>
    </location>
</feature>
<dbReference type="PANTHER" id="PTHR11608:SF0">
    <property type="entry name" value="BIFUNCTIONAL PROTEIN PYRR"/>
    <property type="match status" value="1"/>
</dbReference>
<dbReference type="Pfam" id="PF00156">
    <property type="entry name" value="Pribosyltran"/>
    <property type="match status" value="1"/>
</dbReference>
<dbReference type="PANTHER" id="PTHR11608">
    <property type="entry name" value="BIFUNCTIONAL PROTEIN PYRR"/>
    <property type="match status" value="1"/>
</dbReference>
<dbReference type="RefSeq" id="WP_146663843.1">
    <property type="nucleotide sequence ID" value="NZ_CP019791.1"/>
</dbReference>
<dbReference type="CDD" id="cd06223">
    <property type="entry name" value="PRTases_typeI"/>
    <property type="match status" value="1"/>
</dbReference>
<evidence type="ECO:0000256" key="2">
    <source>
        <dbReference type="ARBA" id="ARBA00023015"/>
    </source>
</evidence>
<feature type="short sequence motif" description="PRPP-binding" evidence="4">
    <location>
        <begin position="98"/>
        <end position="110"/>
    </location>
</feature>
<dbReference type="Proteomes" id="UP000189674">
    <property type="component" value="Chromosome"/>
</dbReference>
<reference evidence="7" key="1">
    <citation type="submission" date="2017-02" db="EMBL/GenBank/DDBJ databases">
        <title>Comparative genomics and description of representatives of a novel lineage of planctomycetes thriving in anoxic sediments.</title>
        <authorList>
            <person name="Spring S."/>
            <person name="Bunk B."/>
            <person name="Sproer C."/>
        </authorList>
    </citation>
    <scope>NUCLEOTIDE SEQUENCE [LARGE SCALE GENOMIC DNA]</scope>
    <source>
        <strain evidence="7">ST-NAGAB-D1</strain>
    </source>
</reference>
<keyword evidence="3 4" id="KW-0804">Transcription</keyword>
<dbReference type="Gene3D" id="3.40.50.2020">
    <property type="match status" value="1"/>
</dbReference>
<evidence type="ECO:0000313" key="6">
    <source>
        <dbReference type="EMBL" id="AQT70242.1"/>
    </source>
</evidence>
<dbReference type="SUPFAM" id="SSF53271">
    <property type="entry name" value="PRTase-like"/>
    <property type="match status" value="1"/>
</dbReference>
<evidence type="ECO:0000259" key="5">
    <source>
        <dbReference type="Pfam" id="PF00156"/>
    </source>
</evidence>
<keyword evidence="2 4" id="KW-0805">Transcription regulation</keyword>
<proteinExistence type="inferred from homology"/>
<dbReference type="InterPro" id="IPR050137">
    <property type="entry name" value="PyrR_bifunctional"/>
</dbReference>
<comment type="function">
    <text evidence="4">Regulates the transcription of the pyrimidine nucleotide (pyr) operon in response to exogenous pyrimidines.</text>
</comment>
<protein>
    <recommendedName>
        <fullName evidence="4">Bifunctional protein PyrR</fullName>
    </recommendedName>
    <domain>
        <recommendedName>
            <fullName evidence="4">Pyrimidine operon regulatory protein</fullName>
        </recommendedName>
    </domain>
    <domain>
        <recommendedName>
            <fullName evidence="4">Uracil phosphoribosyltransferase</fullName>
            <shortName evidence="4">UPRTase</shortName>
            <ecNumber evidence="4">2.4.2.9</ecNumber>
        </recommendedName>
    </domain>
</protein>